<dbReference type="InterPro" id="IPR001444">
    <property type="entry name" value="Flag_bb_rod_N"/>
</dbReference>
<keyword evidence="8" id="KW-0969">Cilium</keyword>
<dbReference type="Pfam" id="PF00460">
    <property type="entry name" value="Flg_bb_rod"/>
    <property type="match status" value="1"/>
</dbReference>
<reference evidence="8 9" key="1">
    <citation type="submission" date="2020-04" db="EMBL/GenBank/DDBJ databases">
        <title>Genome sequencing of Rosenbergiella species.</title>
        <authorList>
            <person name="Alvarez-Perez S."/>
            <person name="Lievens B."/>
        </authorList>
    </citation>
    <scope>NUCLEOTIDE SEQUENCE [LARGE SCALE GENOMIC DNA]</scope>
    <source>
        <strain evidence="8 9">S61</strain>
    </source>
</reference>
<name>A0ABS5SYN8_9GAMM</name>
<keyword evidence="8" id="KW-0966">Cell projection</keyword>
<comment type="subcellular location">
    <subcellularLocation>
        <location evidence="1 6">Bacterial flagellum basal body</location>
    </subcellularLocation>
</comment>
<evidence type="ECO:0000256" key="3">
    <source>
        <dbReference type="ARBA" id="ARBA00014376"/>
    </source>
</evidence>
<dbReference type="InterPro" id="IPR019776">
    <property type="entry name" value="Flagellar_basal_body_rod_CS"/>
</dbReference>
<evidence type="ECO:0000256" key="4">
    <source>
        <dbReference type="ARBA" id="ARBA00023143"/>
    </source>
</evidence>
<evidence type="ECO:0000256" key="5">
    <source>
        <dbReference type="ARBA" id="ARBA00024934"/>
    </source>
</evidence>
<evidence type="ECO:0000256" key="6">
    <source>
        <dbReference type="PIRNR" id="PIRNR002889"/>
    </source>
</evidence>
<protein>
    <recommendedName>
        <fullName evidence="3 6">Flagellar basal body rod protein FlgB</fullName>
    </recommendedName>
</protein>
<dbReference type="PROSITE" id="PS00588">
    <property type="entry name" value="FLAGELLA_BB_ROD"/>
    <property type="match status" value="1"/>
</dbReference>
<comment type="subunit">
    <text evidence="6">The basal body constitutes a major portion of the flagellar organelle and consists of a number of rings mounted on a central rod.</text>
</comment>
<proteinExistence type="inferred from homology"/>
<dbReference type="Proteomes" id="UP000790096">
    <property type="component" value="Unassembled WGS sequence"/>
</dbReference>
<evidence type="ECO:0000256" key="1">
    <source>
        <dbReference type="ARBA" id="ARBA00004117"/>
    </source>
</evidence>
<dbReference type="PIRSF" id="PIRSF002889">
    <property type="entry name" value="Rod_FlgB"/>
    <property type="match status" value="1"/>
</dbReference>
<dbReference type="EMBL" id="JABBFR010000018">
    <property type="protein sequence ID" value="MBT0725214.1"/>
    <property type="molecule type" value="Genomic_DNA"/>
</dbReference>
<evidence type="ECO:0000313" key="8">
    <source>
        <dbReference type="EMBL" id="MBT0725214.1"/>
    </source>
</evidence>
<organism evidence="8 9">
    <name type="scientific">Rosenbergiella gaditana</name>
    <dbReference type="NCBI Taxonomy" id="2726987"/>
    <lineage>
        <taxon>Bacteria</taxon>
        <taxon>Pseudomonadati</taxon>
        <taxon>Pseudomonadota</taxon>
        <taxon>Gammaproteobacteria</taxon>
        <taxon>Enterobacterales</taxon>
        <taxon>Erwiniaceae</taxon>
        <taxon>Rosenbergiella</taxon>
    </lineage>
</organism>
<evidence type="ECO:0000259" key="7">
    <source>
        <dbReference type="Pfam" id="PF00460"/>
    </source>
</evidence>
<accession>A0ABS5SYN8</accession>
<feature type="domain" description="Flagellar basal body rod protein N-terminal" evidence="7">
    <location>
        <begin position="15"/>
        <end position="39"/>
    </location>
</feature>
<comment type="caution">
    <text evidence="8">The sequence shown here is derived from an EMBL/GenBank/DDBJ whole genome shotgun (WGS) entry which is preliminary data.</text>
</comment>
<keyword evidence="8" id="KW-0282">Flagellum</keyword>
<keyword evidence="4 6" id="KW-0975">Bacterial flagellum</keyword>
<comment type="similarity">
    <text evidence="2 6">Belongs to the flagella basal body rod proteins family.</text>
</comment>
<keyword evidence="9" id="KW-1185">Reference proteome</keyword>
<dbReference type="InterPro" id="IPR006300">
    <property type="entry name" value="FlgB"/>
</dbReference>
<evidence type="ECO:0000313" key="9">
    <source>
        <dbReference type="Proteomes" id="UP000790096"/>
    </source>
</evidence>
<evidence type="ECO:0000256" key="2">
    <source>
        <dbReference type="ARBA" id="ARBA00009677"/>
    </source>
</evidence>
<comment type="function">
    <text evidence="5 6">Structural component of flagellum, the bacterial motility apparatus. Part of the rod structure of flagellar basal body.</text>
</comment>
<dbReference type="RefSeq" id="WP_214237869.1">
    <property type="nucleotide sequence ID" value="NZ_JABBFR010000018.1"/>
</dbReference>
<gene>
    <name evidence="8" type="primary">flgB</name>
    <name evidence="8" type="ORF">HH682_12455</name>
</gene>
<sequence>MSISFSRALGNSVQAIDLRLQRAEILSSNLANTDTPNYQAKDIDFSAEMQRQRGEMTSQPAQVLYRVPQQIGADGNTVELHTEQAAFANNSQSFQVSLSFLSMQLASMQKAIEGKS</sequence>